<dbReference type="STRING" id="747725.A0A168HZD0"/>
<feature type="region of interest" description="Disordered" evidence="1">
    <location>
        <begin position="148"/>
        <end position="184"/>
    </location>
</feature>
<dbReference type="VEuPathDB" id="FungiDB:MUCCIDRAFT_114560"/>
<evidence type="ECO:0000256" key="1">
    <source>
        <dbReference type="SAM" id="MobiDB-lite"/>
    </source>
</evidence>
<proteinExistence type="predicted"/>
<sequence>MRSRKKQKAPSINASPVNPLPTWVNSSKSAKRKADNISGDTAEASVNHTATKIEQALETEMRSRLTKKIKACLTKGDKLADLKKECLAMARIERGTVSNAEISAGFQLNTITNYLKNHSKANIDFWRDFVKSHFDTIAKEAQASIESSAERAAASSSTSAQPKPSTSASSQASASSTTSTQATISAPKAIVHQDTIRTCSANFNSIIRADLPLDIRDMLNATLSRTLEHASEYATSLGLQVLKLLLIFNNSTFNIDKNDSITLVNAQGFHINDLVPEQFHVEEDKQVAPPLPKQCADSKAFSKEAKKLLSFQHMGLIHSTYFGARGIAAQSLKANPIHNALITILPRENVQPDLENFVMKTVVQTYSTNFDNMWNNNKVFTKLFNKLLLVLLRHYLAPNREKKRRKYIEEMKEKRTKSEDGVVMRLELMADESSKVEEEVLQAEDDECKPVDDSDKSRRHINVLTSMLRNVIYQNYGNTVTEKIIKSTCKDIAQDEIDAFLKILDRIMPYVPSKQNWFSTAHKIPFVLMANQVLSSLQYSKFAVQLCPLTPVGDLNALKMDSRSLFAILCSTHSKNRRALEVYDFDGRPIPSGDAALEQKDAMFGSFFDLNKVKQICQSYGLRFHQHLVFCPGLKVVRITGAMIKHPVPCNCDGSLKKLLKADLAATDRERDQLLKDRREFRKLNQIKSYKSQWNKGDKDGNKAGSKTSGETISNNELYWLIEKEKEKRDKINMALGNNKEKLSSLRRELYLVGRYLREAKATKASKKPPAPPPELKTCIKKGDSCFLKAESTTLDESLLDQDCCYGGTDNGVVTFTETSKFDLAQFQRHLKLYNKFQCLETLEDNDPNSLDTNPDAIDADFHGQNVAAVDSKETYAKDREGAKSKHVLLPRTFKITSKHIDRGSGQQKRRLQLEKKKKSTDLGRQIATFEATKSQNPIFGATTPAEVDQLRSVHESHKQQHRDFYYSNSRCRGTQRYEYQRRRFIDRLCADERRHISNNSPVLFVGDRGYGINSRIKGHMRCGGAWKARIHGRYCPVLITNEHNTSQTCVFCFHKTSHPLKLVNKKNKQYLRCVNGTTVCTNPQCLLRAIGETHKARDSLSALAIGLAGLSTATIGQPIPQFDPNISASKTEAFKAAASDFLMRNSAGHAPRV</sequence>
<organism evidence="2 3">
    <name type="scientific">Mucor lusitanicus CBS 277.49</name>
    <dbReference type="NCBI Taxonomy" id="747725"/>
    <lineage>
        <taxon>Eukaryota</taxon>
        <taxon>Fungi</taxon>
        <taxon>Fungi incertae sedis</taxon>
        <taxon>Mucoromycota</taxon>
        <taxon>Mucoromycotina</taxon>
        <taxon>Mucoromycetes</taxon>
        <taxon>Mucorales</taxon>
        <taxon>Mucorineae</taxon>
        <taxon>Mucoraceae</taxon>
        <taxon>Mucor</taxon>
    </lineage>
</organism>
<dbReference type="OrthoDB" id="2290540at2759"/>
<protein>
    <submittedName>
        <fullName evidence="2">Uncharacterized protein</fullName>
    </submittedName>
</protein>
<dbReference type="AlphaFoldDB" id="A0A168HZD0"/>
<dbReference type="EMBL" id="AMYB01000008">
    <property type="protein sequence ID" value="OAC99372.1"/>
    <property type="molecule type" value="Genomic_DNA"/>
</dbReference>
<reference evidence="2 3" key="1">
    <citation type="submission" date="2015-06" db="EMBL/GenBank/DDBJ databases">
        <title>Expansion of signal transduction pathways in fungi by whole-genome duplication.</title>
        <authorList>
            <consortium name="DOE Joint Genome Institute"/>
            <person name="Corrochano L.M."/>
            <person name="Kuo A."/>
            <person name="Marcet-Houben M."/>
            <person name="Polaino S."/>
            <person name="Salamov A."/>
            <person name="Villalobos J.M."/>
            <person name="Alvarez M.I."/>
            <person name="Avalos J."/>
            <person name="Benito E.P."/>
            <person name="Benoit I."/>
            <person name="Burger G."/>
            <person name="Camino L.P."/>
            <person name="Canovas D."/>
            <person name="Cerda-Olmedo E."/>
            <person name="Cheng J.-F."/>
            <person name="Dominguez A."/>
            <person name="Elias M."/>
            <person name="Eslava A.P."/>
            <person name="Glaser F."/>
            <person name="Grimwood J."/>
            <person name="Gutierrez G."/>
            <person name="Heitman J."/>
            <person name="Henrissat B."/>
            <person name="Iturriaga E.A."/>
            <person name="Lang B.F."/>
            <person name="Lavin J.L."/>
            <person name="Lee S."/>
            <person name="Li W."/>
            <person name="Lindquist E."/>
            <person name="Lopez-Garcia S."/>
            <person name="Luque E.M."/>
            <person name="Marcos A.T."/>
            <person name="Martin J."/>
            <person name="Mccluskey K."/>
            <person name="Medina H.R."/>
            <person name="Miralles-Duran A."/>
            <person name="Miyazaki A."/>
            <person name="Munoz-Torres E."/>
            <person name="Oguiza J.A."/>
            <person name="Ohm R."/>
            <person name="Olmedo M."/>
            <person name="Orejas M."/>
            <person name="Ortiz-Castellanos L."/>
            <person name="Pisabarro A.G."/>
            <person name="Rodriguez-Romero J."/>
            <person name="Ruiz-Herrera J."/>
            <person name="Ruiz-Vazquez R."/>
            <person name="Sanz C."/>
            <person name="Schackwitz W."/>
            <person name="Schmutz J."/>
            <person name="Shahriari M."/>
            <person name="Shelest E."/>
            <person name="Silva-Franco F."/>
            <person name="Soanes D."/>
            <person name="Syed K."/>
            <person name="Tagua V.G."/>
            <person name="Talbot N.J."/>
            <person name="Thon M."/>
            <person name="De Vries R.P."/>
            <person name="Wiebenga A."/>
            <person name="Yadav J.S."/>
            <person name="Braun E.L."/>
            <person name="Baker S."/>
            <person name="Garre V."/>
            <person name="Horwitz B."/>
            <person name="Torres-Martinez S."/>
            <person name="Idnurm A."/>
            <person name="Herrera-Estrella A."/>
            <person name="Gabaldon T."/>
            <person name="Grigoriev I.V."/>
        </authorList>
    </citation>
    <scope>NUCLEOTIDE SEQUENCE [LARGE SCALE GENOMIC DNA]</scope>
    <source>
        <strain evidence="2 3">CBS 277.49</strain>
    </source>
</reference>
<name>A0A168HZD0_MUCCL</name>
<accession>A0A168HZD0</accession>
<feature type="region of interest" description="Disordered" evidence="1">
    <location>
        <begin position="1"/>
        <end position="43"/>
    </location>
</feature>
<keyword evidence="3" id="KW-1185">Reference proteome</keyword>
<comment type="caution">
    <text evidence="2">The sequence shown here is derived from an EMBL/GenBank/DDBJ whole genome shotgun (WGS) entry which is preliminary data.</text>
</comment>
<gene>
    <name evidence="2" type="ORF">MUCCIDRAFT_114560</name>
</gene>
<evidence type="ECO:0000313" key="3">
    <source>
        <dbReference type="Proteomes" id="UP000077051"/>
    </source>
</evidence>
<evidence type="ECO:0000313" key="2">
    <source>
        <dbReference type="EMBL" id="OAC99372.1"/>
    </source>
</evidence>
<dbReference type="Proteomes" id="UP000077051">
    <property type="component" value="Unassembled WGS sequence"/>
</dbReference>